<dbReference type="PANTHER" id="PTHR45839:SF7">
    <property type="entry name" value="SUCROSE SYNTHASE 1"/>
    <property type="match status" value="1"/>
</dbReference>
<comment type="similarity">
    <text evidence="11 12">Belongs to the small heat shock protein (HSP20) family.</text>
</comment>
<dbReference type="EMBL" id="OIVN01005367">
    <property type="protein sequence ID" value="SPD22132.1"/>
    <property type="molecule type" value="Genomic_DNA"/>
</dbReference>
<gene>
    <name evidence="15" type="ORF">FSB_LOCUS50014</name>
</gene>
<sequence length="462" mass="52195">MSLIPSFFGGQRSNVFDPFSVDIWDPFKDFPFSSSSSLSVPRETSAFVNTRIDWKETPEAHVLKADIPGLNKEEVKVEVEDDRVLRISGERKIEKEDKNDTWHRVERSSGKFLRSFRLPENAKMDQIKAAMENGVLTVTVPKAEVKKSDVKAIEISGIWANIEGVETVLRSSSCQWLNAISRTYHNSEVGEWSQVGHDGGISHISSLSITEEGIVRKWISRFEVWPYLETYTEDVAEELTQEFQGKPDLIIGNYSDGNIVASLLARKFDVIQCTIAHALEKTKYPDSDIYWKKFEEKYHFSCQFSADLLAMNHTDFIITSTFQEIAGSNDTLGQYESHTSFTLPGLYRVVHGIDSFNPKFNIVSPGADMSIYFPYTEEKMRNTATRENRGVDFFVKDTGGGGSAAWWRVVDSIVVWGARTQGLGCDVGCDRSWGNRKASRGCRRSSRQSSLGDSRRDLLPEI</sequence>
<evidence type="ECO:0000256" key="5">
    <source>
        <dbReference type="ARBA" id="ARBA00022490"/>
    </source>
</evidence>
<evidence type="ECO:0000256" key="3">
    <source>
        <dbReference type="ARBA" id="ARBA00005894"/>
    </source>
</evidence>
<comment type="subunit">
    <text evidence="9">Forms oligomeric structures.</text>
</comment>
<evidence type="ECO:0000256" key="7">
    <source>
        <dbReference type="ARBA" id="ARBA00022679"/>
    </source>
</evidence>
<evidence type="ECO:0000313" key="15">
    <source>
        <dbReference type="EMBL" id="SPD22132.1"/>
    </source>
</evidence>
<dbReference type="Pfam" id="PF00011">
    <property type="entry name" value="HSP20"/>
    <property type="match status" value="1"/>
</dbReference>
<keyword evidence="5" id="KW-0963">Cytoplasm</keyword>
<comment type="subcellular location">
    <subcellularLocation>
        <location evidence="2">Cytoplasm</location>
    </subcellularLocation>
</comment>
<keyword evidence="8" id="KW-0346">Stress response</keyword>
<dbReference type="GO" id="GO:0016157">
    <property type="term" value="F:sucrose synthase activity"/>
    <property type="evidence" value="ECO:0007669"/>
    <property type="project" value="UniProtKB-EC"/>
</dbReference>
<dbReference type="AlphaFoldDB" id="A0A2N9IBN3"/>
<evidence type="ECO:0000256" key="11">
    <source>
        <dbReference type="PROSITE-ProRule" id="PRU00285"/>
    </source>
</evidence>
<feature type="compositionally biased region" description="Basic and acidic residues" evidence="13">
    <location>
        <begin position="453"/>
        <end position="462"/>
    </location>
</feature>
<dbReference type="Gene3D" id="3.40.50.2000">
    <property type="entry name" value="Glycogen Phosphorylase B"/>
    <property type="match status" value="2"/>
</dbReference>
<dbReference type="SUPFAM" id="SSF53756">
    <property type="entry name" value="UDP-Glycosyltransferase/glycogen phosphorylase"/>
    <property type="match status" value="1"/>
</dbReference>
<dbReference type="PROSITE" id="PS01031">
    <property type="entry name" value="SHSP"/>
    <property type="match status" value="1"/>
</dbReference>
<evidence type="ECO:0000256" key="8">
    <source>
        <dbReference type="ARBA" id="ARBA00023016"/>
    </source>
</evidence>
<evidence type="ECO:0000256" key="4">
    <source>
        <dbReference type="ARBA" id="ARBA00012540"/>
    </source>
</evidence>
<reference evidence="15" key="1">
    <citation type="submission" date="2018-02" db="EMBL/GenBank/DDBJ databases">
        <authorList>
            <person name="Cohen D.B."/>
            <person name="Kent A.D."/>
        </authorList>
    </citation>
    <scope>NUCLEOTIDE SEQUENCE</scope>
</reference>
<dbReference type="GO" id="GO:0005985">
    <property type="term" value="P:sucrose metabolic process"/>
    <property type="evidence" value="ECO:0007669"/>
    <property type="project" value="InterPro"/>
</dbReference>
<evidence type="ECO:0000256" key="9">
    <source>
        <dbReference type="ARBA" id="ARBA00038789"/>
    </source>
</evidence>
<comment type="catalytic activity">
    <reaction evidence="10">
        <text>an NDP-alpha-D-glucose + D-fructose = a ribonucleoside 5'-diphosphate + sucrose + H(+)</text>
        <dbReference type="Rhea" id="RHEA:16241"/>
        <dbReference type="ChEBI" id="CHEBI:15378"/>
        <dbReference type="ChEBI" id="CHEBI:17992"/>
        <dbReference type="ChEBI" id="CHEBI:37721"/>
        <dbReference type="ChEBI" id="CHEBI:57930"/>
        <dbReference type="ChEBI" id="CHEBI:76533"/>
        <dbReference type="EC" id="2.4.1.13"/>
    </reaction>
</comment>
<dbReference type="InterPro" id="IPR000368">
    <property type="entry name" value="Sucrose_synth_GT-B1"/>
</dbReference>
<protein>
    <recommendedName>
        <fullName evidence="4">sucrose synthase</fullName>
        <ecNumber evidence="4">2.4.1.13</ecNumber>
    </recommendedName>
</protein>
<comment type="similarity">
    <text evidence="3">Belongs to the glycosyltransferase 1 family. Plant sucrose synthase subfamily.</text>
</comment>
<keyword evidence="6" id="KW-0328">Glycosyltransferase</keyword>
<keyword evidence="7" id="KW-0808">Transferase</keyword>
<feature type="compositionally biased region" description="Basic residues" evidence="13">
    <location>
        <begin position="437"/>
        <end position="446"/>
    </location>
</feature>
<evidence type="ECO:0000256" key="1">
    <source>
        <dbReference type="ARBA" id="ARBA00002595"/>
    </source>
</evidence>
<dbReference type="GO" id="GO:0005737">
    <property type="term" value="C:cytoplasm"/>
    <property type="evidence" value="ECO:0007669"/>
    <property type="project" value="UniProtKB-SubCell"/>
</dbReference>
<organism evidence="15">
    <name type="scientific">Fagus sylvatica</name>
    <name type="common">Beechnut</name>
    <dbReference type="NCBI Taxonomy" id="28930"/>
    <lineage>
        <taxon>Eukaryota</taxon>
        <taxon>Viridiplantae</taxon>
        <taxon>Streptophyta</taxon>
        <taxon>Embryophyta</taxon>
        <taxon>Tracheophyta</taxon>
        <taxon>Spermatophyta</taxon>
        <taxon>Magnoliopsida</taxon>
        <taxon>eudicotyledons</taxon>
        <taxon>Gunneridae</taxon>
        <taxon>Pentapetalae</taxon>
        <taxon>rosids</taxon>
        <taxon>fabids</taxon>
        <taxon>Fagales</taxon>
        <taxon>Fagaceae</taxon>
        <taxon>Fagus</taxon>
    </lineage>
</organism>
<dbReference type="InterPro" id="IPR008978">
    <property type="entry name" value="HSP20-like_chaperone"/>
</dbReference>
<proteinExistence type="inferred from homology"/>
<dbReference type="Gene3D" id="2.60.40.790">
    <property type="match status" value="1"/>
</dbReference>
<dbReference type="Pfam" id="PF00862">
    <property type="entry name" value="GT-B_Sucrose_synth"/>
    <property type="match status" value="1"/>
</dbReference>
<evidence type="ECO:0000256" key="12">
    <source>
        <dbReference type="RuleBase" id="RU003616"/>
    </source>
</evidence>
<evidence type="ECO:0000256" key="10">
    <source>
        <dbReference type="ARBA" id="ARBA00049030"/>
    </source>
</evidence>
<dbReference type="InterPro" id="IPR012820">
    <property type="entry name" value="Sucrose_synthase_pln/cyn"/>
</dbReference>
<dbReference type="PANTHER" id="PTHR45839">
    <property type="match status" value="1"/>
</dbReference>
<accession>A0A2N9IBN3</accession>
<comment type="function">
    <text evidence="1">Sucrose-cleaving enzyme that provides UDP-glucose and fructose for various metabolic pathways.</text>
</comment>
<name>A0A2N9IBN3_FAGSY</name>
<evidence type="ECO:0000256" key="13">
    <source>
        <dbReference type="SAM" id="MobiDB-lite"/>
    </source>
</evidence>
<dbReference type="FunFam" id="2.60.40.790:FF:000009">
    <property type="entry name" value="17.6 kDa class I heat shock protein-like"/>
    <property type="match status" value="1"/>
</dbReference>
<feature type="region of interest" description="Disordered" evidence="13">
    <location>
        <begin position="435"/>
        <end position="462"/>
    </location>
</feature>
<feature type="domain" description="SHSP" evidence="14">
    <location>
        <begin position="43"/>
        <end position="158"/>
    </location>
</feature>
<dbReference type="InterPro" id="IPR002068">
    <property type="entry name" value="A-crystallin/Hsp20_dom"/>
</dbReference>
<evidence type="ECO:0000256" key="2">
    <source>
        <dbReference type="ARBA" id="ARBA00004496"/>
    </source>
</evidence>
<evidence type="ECO:0000256" key="6">
    <source>
        <dbReference type="ARBA" id="ARBA00022676"/>
    </source>
</evidence>
<dbReference type="EC" id="2.4.1.13" evidence="4"/>
<dbReference type="SUPFAM" id="SSF49764">
    <property type="entry name" value="HSP20-like chaperones"/>
    <property type="match status" value="1"/>
</dbReference>
<evidence type="ECO:0000259" key="14">
    <source>
        <dbReference type="PROSITE" id="PS01031"/>
    </source>
</evidence>
<dbReference type="CDD" id="cd06472">
    <property type="entry name" value="ACD_ScHsp26_like"/>
    <property type="match status" value="1"/>
</dbReference>